<dbReference type="AlphaFoldDB" id="A0A6G1ZB62"/>
<evidence type="ECO:0000256" key="4">
    <source>
        <dbReference type="ARBA" id="ARBA00023136"/>
    </source>
</evidence>
<dbReference type="InterPro" id="IPR011990">
    <property type="entry name" value="TPR-like_helical_dom_sf"/>
</dbReference>
<keyword evidence="3 6" id="KW-0732">Signal</keyword>
<dbReference type="InterPro" id="IPR012944">
    <property type="entry name" value="SusD_RagB_dom"/>
</dbReference>
<dbReference type="SUPFAM" id="SSF48452">
    <property type="entry name" value="TPR-like"/>
    <property type="match status" value="1"/>
</dbReference>
<comment type="similarity">
    <text evidence="2">Belongs to the SusD family.</text>
</comment>
<gene>
    <name evidence="9" type="ORF">GKE01_05525</name>
</gene>
<keyword evidence="4" id="KW-0472">Membrane</keyword>
<organism evidence="9">
    <name type="scientific">Parabacteroides goldsteinii</name>
    <dbReference type="NCBI Taxonomy" id="328812"/>
    <lineage>
        <taxon>Bacteria</taxon>
        <taxon>Pseudomonadati</taxon>
        <taxon>Bacteroidota</taxon>
        <taxon>Bacteroidia</taxon>
        <taxon>Bacteroidales</taxon>
        <taxon>Tannerellaceae</taxon>
        <taxon>Parabacteroides</taxon>
    </lineage>
</organism>
<dbReference type="InterPro" id="IPR033985">
    <property type="entry name" value="SusD-like_N"/>
</dbReference>
<dbReference type="Pfam" id="PF14322">
    <property type="entry name" value="SusD-like_3"/>
    <property type="match status" value="1"/>
</dbReference>
<evidence type="ECO:0000256" key="5">
    <source>
        <dbReference type="ARBA" id="ARBA00023237"/>
    </source>
</evidence>
<dbReference type="RefSeq" id="WP_010800605.1">
    <property type="nucleotide sequence ID" value="NZ_AP031410.1"/>
</dbReference>
<feature type="chain" id="PRO_5026299745" evidence="6">
    <location>
        <begin position="21"/>
        <end position="537"/>
    </location>
</feature>
<dbReference type="Gene3D" id="1.25.40.390">
    <property type="match status" value="1"/>
</dbReference>
<proteinExistence type="inferred from homology"/>
<sequence>MKKYNILLILFILFTTASCSGLLDEDPRGDVAGSNFFTDEENALSNINDLYNAFGDANVYSRQAMMVMEFGTDLGTRSPSDNWPTLDPIATYTHDASAQRIWWVWRDSYKYIRNANLSIASIENMDASLFKHAGKERLLAEARFIRGFLYFHLTNFFGDLPVITEPAEDLNSLLHLSRTPASQIRKEIVLADMQYAADHLPEFDEYSSNDAGRISRSTAIGMMAKVYLFEKDYAKCAELCKTLYSEGKRGLLNQYADVFDSKYNNSKESLLAIQSLIEKKESPAQTTCYGDFTEDDDSPYNNGSAIAPLLPFASYYVPKEDQWYDTENDNRWGFNFRLASESKYKELIDGTGTSAKHLGAGIKYKGEIVRMPYIVKFCDVNNRRPDRSGTSLNFPILRWSDVLLMYAEALNEQGNTGEAFTYINEVRKRAYTNKDNTLNPGWELKGLSQSELRTAILKERALELCFEGHRKFDLSRTGTLEAAIKGVTHLDDIEFLFSEAYYPKEAARNVHSWHRLFGVPTSEITLNSNLLPQNEGY</sequence>
<evidence type="ECO:0000313" key="9">
    <source>
        <dbReference type="EMBL" id="MRY10931.1"/>
    </source>
</evidence>
<feature type="domain" description="RagB/SusD" evidence="7">
    <location>
        <begin position="322"/>
        <end position="537"/>
    </location>
</feature>
<reference evidence="9" key="1">
    <citation type="journal article" date="2019" name="Nat. Med.">
        <title>A library of human gut bacterial isolates paired with longitudinal multiomics data enables mechanistic microbiome research.</title>
        <authorList>
            <person name="Poyet M."/>
            <person name="Groussin M."/>
            <person name="Gibbons S.M."/>
            <person name="Avila-Pacheco J."/>
            <person name="Jiang X."/>
            <person name="Kearney S.M."/>
            <person name="Perrotta A.R."/>
            <person name="Berdy B."/>
            <person name="Zhao S."/>
            <person name="Lieberman T.D."/>
            <person name="Swanson P.K."/>
            <person name="Smith M."/>
            <person name="Roesemann S."/>
            <person name="Alexander J.E."/>
            <person name="Rich S.A."/>
            <person name="Livny J."/>
            <person name="Vlamakis H."/>
            <person name="Clish C."/>
            <person name="Bullock K."/>
            <person name="Deik A."/>
            <person name="Scott J."/>
            <person name="Pierce K.A."/>
            <person name="Xavier R.J."/>
            <person name="Alm E.J."/>
        </authorList>
    </citation>
    <scope>NUCLEOTIDE SEQUENCE</scope>
    <source>
        <strain evidence="9">BIOML-A4</strain>
    </source>
</reference>
<evidence type="ECO:0000259" key="8">
    <source>
        <dbReference type="Pfam" id="PF14322"/>
    </source>
</evidence>
<protein>
    <submittedName>
        <fullName evidence="9">RagB/SusD family nutrient uptake outer membrane protein</fullName>
    </submittedName>
</protein>
<feature type="signal peptide" evidence="6">
    <location>
        <begin position="1"/>
        <end position="20"/>
    </location>
</feature>
<feature type="domain" description="SusD-like N-terminal" evidence="8">
    <location>
        <begin position="94"/>
        <end position="228"/>
    </location>
</feature>
<dbReference type="Pfam" id="PF07980">
    <property type="entry name" value="SusD_RagB"/>
    <property type="match status" value="1"/>
</dbReference>
<accession>A0A6G1ZB62</accession>
<evidence type="ECO:0000256" key="1">
    <source>
        <dbReference type="ARBA" id="ARBA00004442"/>
    </source>
</evidence>
<comment type="caution">
    <text evidence="9">The sequence shown here is derived from an EMBL/GenBank/DDBJ whole genome shotgun (WGS) entry which is preliminary data.</text>
</comment>
<dbReference type="EMBL" id="WKLP01000005">
    <property type="protein sequence ID" value="MRY10931.1"/>
    <property type="molecule type" value="Genomic_DNA"/>
</dbReference>
<dbReference type="PROSITE" id="PS51257">
    <property type="entry name" value="PROKAR_LIPOPROTEIN"/>
    <property type="match status" value="1"/>
</dbReference>
<evidence type="ECO:0000256" key="2">
    <source>
        <dbReference type="ARBA" id="ARBA00006275"/>
    </source>
</evidence>
<dbReference type="CDD" id="cd08977">
    <property type="entry name" value="SusD"/>
    <property type="match status" value="1"/>
</dbReference>
<dbReference type="GO" id="GO:0009279">
    <property type="term" value="C:cell outer membrane"/>
    <property type="evidence" value="ECO:0007669"/>
    <property type="project" value="UniProtKB-SubCell"/>
</dbReference>
<evidence type="ECO:0000256" key="3">
    <source>
        <dbReference type="ARBA" id="ARBA00022729"/>
    </source>
</evidence>
<keyword evidence="5" id="KW-0998">Cell outer membrane</keyword>
<comment type="subcellular location">
    <subcellularLocation>
        <location evidence="1">Cell outer membrane</location>
    </subcellularLocation>
</comment>
<evidence type="ECO:0000259" key="7">
    <source>
        <dbReference type="Pfam" id="PF07980"/>
    </source>
</evidence>
<name>A0A6G1ZB62_9BACT</name>
<evidence type="ECO:0000256" key="6">
    <source>
        <dbReference type="SAM" id="SignalP"/>
    </source>
</evidence>